<feature type="region of interest" description="Disordered" evidence="1">
    <location>
        <begin position="59"/>
        <end position="81"/>
    </location>
</feature>
<evidence type="ECO:0000313" key="3">
    <source>
        <dbReference type="Proteomes" id="UP000250043"/>
    </source>
</evidence>
<evidence type="ECO:0000256" key="1">
    <source>
        <dbReference type="SAM" id="MobiDB-lite"/>
    </source>
</evidence>
<organism evidence="2 3">
    <name type="scientific">Obba rivulosa</name>
    <dbReference type="NCBI Taxonomy" id="1052685"/>
    <lineage>
        <taxon>Eukaryota</taxon>
        <taxon>Fungi</taxon>
        <taxon>Dikarya</taxon>
        <taxon>Basidiomycota</taxon>
        <taxon>Agaricomycotina</taxon>
        <taxon>Agaricomycetes</taxon>
        <taxon>Polyporales</taxon>
        <taxon>Gelatoporiaceae</taxon>
        <taxon>Obba</taxon>
    </lineage>
</organism>
<feature type="compositionally biased region" description="Polar residues" evidence="1">
    <location>
        <begin position="59"/>
        <end position="71"/>
    </location>
</feature>
<evidence type="ECO:0000313" key="2">
    <source>
        <dbReference type="EMBL" id="OCH90802.1"/>
    </source>
</evidence>
<protein>
    <submittedName>
        <fullName evidence="2">Uncharacterized protein</fullName>
    </submittedName>
</protein>
<sequence>MRALAVSQIRPRQKLQLNKQLLQSDSYALRKAEAASYTGGPLPSSLVCQAVFHGASQSVQRYGRTSSNPGSRSRWRRRKAAHPHLGTAVPVTAGPLVLVLACQSAASREGEAQGDPRDSEHQVPINVSSLKPMMHRPTPAVFFHESSVIFSASLRWCCSPLSTRCLDLPFILKSILILKSALNLRSILILSLDLEVRYPPGG</sequence>
<name>A0A8E2B244_9APHY</name>
<proteinExistence type="predicted"/>
<dbReference type="AlphaFoldDB" id="A0A8E2B244"/>
<accession>A0A8E2B244</accession>
<reference evidence="2 3" key="1">
    <citation type="submission" date="2016-07" db="EMBL/GenBank/DDBJ databases">
        <title>Draft genome of the white-rot fungus Obba rivulosa 3A-2.</title>
        <authorList>
            <consortium name="DOE Joint Genome Institute"/>
            <person name="Miettinen O."/>
            <person name="Riley R."/>
            <person name="Acob R."/>
            <person name="Barry K."/>
            <person name="Cullen D."/>
            <person name="De Vries R."/>
            <person name="Hainaut M."/>
            <person name="Hatakka A."/>
            <person name="Henrissat B."/>
            <person name="Hilden K."/>
            <person name="Kuo R."/>
            <person name="Labutti K."/>
            <person name="Lipzen A."/>
            <person name="Makela M.R."/>
            <person name="Sandor L."/>
            <person name="Spatafora J.W."/>
            <person name="Grigoriev I.V."/>
            <person name="Hibbett D.S."/>
        </authorList>
    </citation>
    <scope>NUCLEOTIDE SEQUENCE [LARGE SCALE GENOMIC DNA]</scope>
    <source>
        <strain evidence="2 3">3A-2</strain>
    </source>
</reference>
<dbReference type="Proteomes" id="UP000250043">
    <property type="component" value="Unassembled WGS sequence"/>
</dbReference>
<dbReference type="EMBL" id="KV722397">
    <property type="protein sequence ID" value="OCH90802.1"/>
    <property type="molecule type" value="Genomic_DNA"/>
</dbReference>
<keyword evidence="3" id="KW-1185">Reference proteome</keyword>
<gene>
    <name evidence="2" type="ORF">OBBRIDRAFT_567019</name>
</gene>